<evidence type="ECO:0000256" key="4">
    <source>
        <dbReference type="ARBA" id="ARBA00022729"/>
    </source>
</evidence>
<keyword evidence="4 10" id="KW-0732">Signal</keyword>
<dbReference type="STRING" id="1796497.GCE9029_03654"/>
<dbReference type="GO" id="GO:0030246">
    <property type="term" value="F:carbohydrate binding"/>
    <property type="evidence" value="ECO:0007669"/>
    <property type="project" value="InterPro"/>
</dbReference>
<dbReference type="InterPro" id="IPR011096">
    <property type="entry name" value="FTP_domain"/>
</dbReference>
<dbReference type="Proteomes" id="UP000071641">
    <property type="component" value="Unassembled WGS sequence"/>
</dbReference>
<dbReference type="Gene3D" id="3.10.450.40">
    <property type="match status" value="1"/>
</dbReference>
<dbReference type="Pfam" id="PF02839">
    <property type="entry name" value="CBM_5_12"/>
    <property type="match status" value="2"/>
</dbReference>
<dbReference type="InterPro" id="IPR003610">
    <property type="entry name" value="CBM5/12"/>
</dbReference>
<sequence>MKPKFYMLSLGVALAVTSLPSVAAQRINLELSSFAKSDNQIEALLEGQSYIEGFSGRDLSGNEVVRINQTYQGLPIYGESFVANKGLLGRFSGFVGSAITGIEQDLPTTTPSISDDEALSTLLALKGHELYQIQHPEKQLMVWLDENDTAHLVWKVSYVVYSDKPTRPISFIDALSGKVLDSWEGLNHAQSTGPGGNQKTGRYHFGTDYPAFDVTQSGSTCYLDSENVETLDMRHQKSGGTVHSFNCFENSEREVNGAYSPLNDAHAFGQIVFNMYKEWYGIAPIRQKLRMRVHYDRNYENAFWDGQQMTFGDGQSYFYPLVSLDVVSHEVSHGVTQQNSDLEYKNQSGGINEAFSDIAGAAAIYYLEGSYNWKIGDRIKKGSGAMRHMDNPPLDGKSIGHAKDYYSGIDVHHSSGVFNKAFYLLATKPDWDIRKGFDIFLHANQLYWQARSTFNHAASGVFNAASDLGYCVDDVVDAFQQVGVAAGSKTGEHCKDVSPVVDASFSHKTKALTAVFSNLSTGPIASYQWDFGDGRSSSQQSPSHTYATSGTYSVSLRVADNKGNSDVAVNTVTVSDSDNSCSVAAWDPNKSYSSGDIVSFQGKTYKATWWSTGAQPDIYPQVWLVNGDCHTSPGDNLPPIADFSFSASALTVSFQNISTDDVGIASQTWQFGDGTESSEKSPTHTYQQQGSYGVKLIVTDTKGVTDEKVTTIVVSNDNPTTECYPVWQSGTVYSTGERVSHKGSAYEAKWWTQNEEPGTTGEWGVWKNLGPCS</sequence>
<reference evidence="13" key="1">
    <citation type="submission" date="2016-02" db="EMBL/GenBank/DDBJ databases">
        <authorList>
            <person name="Rodrigo-Torres Lidia"/>
            <person name="Arahal R.David."/>
        </authorList>
    </citation>
    <scope>NUCLEOTIDE SEQUENCE [LARGE SCALE GENOMIC DNA]</scope>
    <source>
        <strain evidence="13">CECT 9029</strain>
    </source>
</reference>
<name>A0A128F8M8_9GAMM</name>
<dbReference type="GO" id="GO:0005576">
    <property type="term" value="C:extracellular region"/>
    <property type="evidence" value="ECO:0007669"/>
    <property type="project" value="InterPro"/>
</dbReference>
<keyword evidence="6" id="KW-0862">Zinc</keyword>
<dbReference type="RefSeq" id="WP_062665391.1">
    <property type="nucleotide sequence ID" value="NZ_FIZX01000002.1"/>
</dbReference>
<evidence type="ECO:0000256" key="8">
    <source>
        <dbReference type="ARBA" id="ARBA00023145"/>
    </source>
</evidence>
<dbReference type="InterPro" id="IPR027268">
    <property type="entry name" value="Peptidase_M4/M1_CTD_sf"/>
</dbReference>
<comment type="similarity">
    <text evidence="1">Belongs to the peptidase M4 family.</text>
</comment>
<evidence type="ECO:0000256" key="10">
    <source>
        <dbReference type="SAM" id="SignalP"/>
    </source>
</evidence>
<feature type="active site" description="Proton donor" evidence="9">
    <location>
        <position position="412"/>
    </location>
</feature>
<keyword evidence="5 12" id="KW-0378">Hydrolase</keyword>
<dbReference type="GO" id="GO:0004553">
    <property type="term" value="F:hydrolase activity, hydrolyzing O-glycosyl compounds"/>
    <property type="evidence" value="ECO:0007669"/>
    <property type="project" value="InterPro"/>
</dbReference>
<dbReference type="Pfam" id="PF07504">
    <property type="entry name" value="FTP"/>
    <property type="match status" value="1"/>
</dbReference>
<dbReference type="InterPro" id="IPR013856">
    <property type="entry name" value="Peptidase_M4_domain"/>
</dbReference>
<protein>
    <submittedName>
        <fullName evidence="12">Virulence metalloprotease</fullName>
        <ecNumber evidence="12">3.4.24.-</ecNumber>
    </submittedName>
</protein>
<dbReference type="OrthoDB" id="5378341at2"/>
<dbReference type="CDD" id="cd09597">
    <property type="entry name" value="M4_TLP"/>
    <property type="match status" value="1"/>
</dbReference>
<dbReference type="InterPro" id="IPR036573">
    <property type="entry name" value="CBM_sf_5/12"/>
</dbReference>
<dbReference type="EC" id="3.4.24.-" evidence="12"/>
<dbReference type="SMART" id="SM00495">
    <property type="entry name" value="ChtBD3"/>
    <property type="match status" value="2"/>
</dbReference>
<evidence type="ECO:0000256" key="3">
    <source>
        <dbReference type="ARBA" id="ARBA00022723"/>
    </source>
</evidence>
<dbReference type="InterPro" id="IPR050728">
    <property type="entry name" value="Zinc_Metalloprotease_M4"/>
</dbReference>
<evidence type="ECO:0000313" key="13">
    <source>
        <dbReference type="Proteomes" id="UP000071641"/>
    </source>
</evidence>
<feature type="domain" description="PKD" evidence="11">
    <location>
        <begin position="635"/>
        <end position="703"/>
    </location>
</feature>
<organism evidence="12 13">
    <name type="scientific">Grimontia celer</name>
    <dbReference type="NCBI Taxonomy" id="1796497"/>
    <lineage>
        <taxon>Bacteria</taxon>
        <taxon>Pseudomonadati</taxon>
        <taxon>Pseudomonadota</taxon>
        <taxon>Gammaproteobacteria</taxon>
        <taxon>Vibrionales</taxon>
        <taxon>Vibrionaceae</taxon>
        <taxon>Grimontia</taxon>
    </lineage>
</organism>
<accession>A0A128F8M8</accession>
<dbReference type="CDD" id="cd00146">
    <property type="entry name" value="PKD"/>
    <property type="match status" value="2"/>
</dbReference>
<dbReference type="Gene3D" id="3.10.170.10">
    <property type="match status" value="1"/>
</dbReference>
<dbReference type="GO" id="GO:0004222">
    <property type="term" value="F:metalloendopeptidase activity"/>
    <property type="evidence" value="ECO:0007669"/>
    <property type="project" value="InterPro"/>
</dbReference>
<keyword evidence="8" id="KW-0865">Zymogen</keyword>
<keyword evidence="13" id="KW-1185">Reference proteome</keyword>
<dbReference type="InterPro" id="IPR022409">
    <property type="entry name" value="PKD/Chitinase_dom"/>
</dbReference>
<feature type="active site" evidence="9">
    <location>
        <position position="330"/>
    </location>
</feature>
<evidence type="ECO:0000256" key="6">
    <source>
        <dbReference type="ARBA" id="ARBA00022833"/>
    </source>
</evidence>
<dbReference type="Pfam" id="PF18911">
    <property type="entry name" value="PKD_4"/>
    <property type="match status" value="2"/>
</dbReference>
<dbReference type="InterPro" id="IPR001570">
    <property type="entry name" value="Peptidase_M4_C_domain"/>
</dbReference>
<dbReference type="Gene3D" id="1.10.390.10">
    <property type="entry name" value="Neutral Protease Domain 2"/>
    <property type="match status" value="1"/>
</dbReference>
<feature type="domain" description="PKD" evidence="11">
    <location>
        <begin position="512"/>
        <end position="574"/>
    </location>
</feature>
<evidence type="ECO:0000313" key="12">
    <source>
        <dbReference type="EMBL" id="CZF83132.1"/>
    </source>
</evidence>
<dbReference type="Gene3D" id="3.10.450.490">
    <property type="match status" value="1"/>
</dbReference>
<dbReference type="GO" id="GO:0006508">
    <property type="term" value="P:proteolysis"/>
    <property type="evidence" value="ECO:0007669"/>
    <property type="project" value="UniProtKB-KW"/>
</dbReference>
<dbReference type="SUPFAM" id="SSF49299">
    <property type="entry name" value="PKD domain"/>
    <property type="match status" value="2"/>
</dbReference>
<gene>
    <name evidence="12" type="primary">empA_2</name>
    <name evidence="12" type="ORF">GCE9029_03654</name>
</gene>
<dbReference type="SUPFAM" id="SSF51055">
    <property type="entry name" value="Carbohydrate binding domain"/>
    <property type="match status" value="2"/>
</dbReference>
<dbReference type="Pfam" id="PF01447">
    <property type="entry name" value="Peptidase_M4"/>
    <property type="match status" value="1"/>
</dbReference>
<dbReference type="PROSITE" id="PS50093">
    <property type="entry name" value="PKD"/>
    <property type="match status" value="2"/>
</dbReference>
<dbReference type="InterPro" id="IPR023612">
    <property type="entry name" value="Peptidase_M4"/>
</dbReference>
<dbReference type="AlphaFoldDB" id="A0A128F8M8"/>
<evidence type="ECO:0000259" key="11">
    <source>
        <dbReference type="PROSITE" id="PS50093"/>
    </source>
</evidence>
<proteinExistence type="inferred from homology"/>
<feature type="signal peptide" evidence="10">
    <location>
        <begin position="1"/>
        <end position="23"/>
    </location>
</feature>
<evidence type="ECO:0000256" key="2">
    <source>
        <dbReference type="ARBA" id="ARBA00022670"/>
    </source>
</evidence>
<keyword evidence="7 12" id="KW-0482">Metalloprotease</keyword>
<dbReference type="Pfam" id="PF02868">
    <property type="entry name" value="Peptidase_M4_C"/>
    <property type="match status" value="1"/>
</dbReference>
<dbReference type="Gene3D" id="2.60.40.10">
    <property type="entry name" value="Immunoglobulins"/>
    <property type="match status" value="2"/>
</dbReference>
<dbReference type="InterPro" id="IPR013783">
    <property type="entry name" value="Ig-like_fold"/>
</dbReference>
<evidence type="ECO:0000256" key="7">
    <source>
        <dbReference type="ARBA" id="ARBA00023049"/>
    </source>
</evidence>
<evidence type="ECO:0000256" key="9">
    <source>
        <dbReference type="PIRSR" id="PIRSR623612-1"/>
    </source>
</evidence>
<dbReference type="InterPro" id="IPR000601">
    <property type="entry name" value="PKD_dom"/>
</dbReference>
<dbReference type="PANTHER" id="PTHR33794">
    <property type="entry name" value="BACILLOLYSIN"/>
    <property type="match status" value="1"/>
</dbReference>
<dbReference type="EMBL" id="FIZX01000002">
    <property type="protein sequence ID" value="CZF83132.1"/>
    <property type="molecule type" value="Genomic_DNA"/>
</dbReference>
<evidence type="ECO:0000256" key="1">
    <source>
        <dbReference type="ARBA" id="ARBA00009388"/>
    </source>
</evidence>
<dbReference type="PRINTS" id="PR00730">
    <property type="entry name" value="THERMOLYSIN"/>
</dbReference>
<dbReference type="GO" id="GO:0046872">
    <property type="term" value="F:metal ion binding"/>
    <property type="evidence" value="ECO:0007669"/>
    <property type="project" value="UniProtKB-KW"/>
</dbReference>
<keyword evidence="2 12" id="KW-0645">Protease</keyword>
<dbReference type="SMART" id="SM00089">
    <property type="entry name" value="PKD"/>
    <property type="match status" value="2"/>
</dbReference>
<dbReference type="SUPFAM" id="SSF55486">
    <property type="entry name" value="Metalloproteases ('zincins'), catalytic domain"/>
    <property type="match status" value="1"/>
</dbReference>
<dbReference type="PANTHER" id="PTHR33794:SF1">
    <property type="entry name" value="BACILLOLYSIN"/>
    <property type="match status" value="1"/>
</dbReference>
<keyword evidence="3" id="KW-0479">Metal-binding</keyword>
<dbReference type="InterPro" id="IPR035986">
    <property type="entry name" value="PKD_dom_sf"/>
</dbReference>
<feature type="chain" id="PRO_5007282189" evidence="10">
    <location>
        <begin position="24"/>
        <end position="773"/>
    </location>
</feature>
<dbReference type="GO" id="GO:0005975">
    <property type="term" value="P:carbohydrate metabolic process"/>
    <property type="evidence" value="ECO:0007669"/>
    <property type="project" value="InterPro"/>
</dbReference>
<evidence type="ECO:0000256" key="5">
    <source>
        <dbReference type="ARBA" id="ARBA00022801"/>
    </source>
</evidence>
<dbReference type="CDD" id="cd12215">
    <property type="entry name" value="ChiC_BD"/>
    <property type="match status" value="2"/>
</dbReference>
<dbReference type="Gene3D" id="2.10.10.20">
    <property type="entry name" value="Carbohydrate-binding module superfamily 5/12"/>
    <property type="match status" value="2"/>
</dbReference>